<keyword evidence="2" id="KW-0812">Transmembrane</keyword>
<name>A0ABT7S3E4_9CELL</name>
<dbReference type="Pfam" id="PF19516">
    <property type="entry name" value="DUF6049"/>
    <property type="match status" value="1"/>
</dbReference>
<comment type="caution">
    <text evidence="4">The sequence shown here is derived from an EMBL/GenBank/DDBJ whole genome shotgun (WGS) entry which is preliminary data.</text>
</comment>
<feature type="transmembrane region" description="Helical" evidence="2">
    <location>
        <begin position="650"/>
        <end position="668"/>
    </location>
</feature>
<organism evidence="4 5">
    <name type="scientific">Cellulomonas edaphi</name>
    <dbReference type="NCBI Taxonomy" id="3053468"/>
    <lineage>
        <taxon>Bacteria</taxon>
        <taxon>Bacillati</taxon>
        <taxon>Actinomycetota</taxon>
        <taxon>Actinomycetes</taxon>
        <taxon>Micrococcales</taxon>
        <taxon>Cellulomonadaceae</taxon>
        <taxon>Cellulomonas</taxon>
    </lineage>
</organism>
<feature type="signal peptide" evidence="3">
    <location>
        <begin position="1"/>
        <end position="29"/>
    </location>
</feature>
<protein>
    <submittedName>
        <fullName evidence="4">DUF6049 family protein</fullName>
    </submittedName>
</protein>
<gene>
    <name evidence="4" type="ORF">QRT05_02235</name>
</gene>
<keyword evidence="5" id="KW-1185">Reference proteome</keyword>
<feature type="region of interest" description="Disordered" evidence="1">
    <location>
        <begin position="208"/>
        <end position="228"/>
    </location>
</feature>
<keyword evidence="3" id="KW-0732">Signal</keyword>
<dbReference type="InterPro" id="IPR046112">
    <property type="entry name" value="DUF6049"/>
</dbReference>
<evidence type="ECO:0000256" key="3">
    <source>
        <dbReference type="SAM" id="SignalP"/>
    </source>
</evidence>
<feature type="region of interest" description="Disordered" evidence="1">
    <location>
        <begin position="676"/>
        <end position="706"/>
    </location>
</feature>
<accession>A0ABT7S3E4</accession>
<evidence type="ECO:0000313" key="4">
    <source>
        <dbReference type="EMBL" id="MDM7830141.1"/>
    </source>
</evidence>
<evidence type="ECO:0000256" key="2">
    <source>
        <dbReference type="SAM" id="Phobius"/>
    </source>
</evidence>
<sequence>MSRRLGRWARSAVLALVAGGLLIPAAATASPAVALATSDTASAATSPAASAVAADPVMPVRVEITQIAPVVLRPGEDLVVRATLHNDGATALEHAAAALRINSFRISTREDVGAWAERADTDLAGQSKIVEPLEDPLAPGASASVVLTLPAARIPFFDLPGVWGPRGLAVEATNSGTRVGLERTFVLWYPEESVTPVPVSVLLPLTGPPEDPLSTEPDTALEAASAPEGPLGRTLQAAEVDPAIGLVVDPSLVGRAQAGGSASEAWAARVSAAAAEHDTFTLPWADPDVSALAQADRPDLLDAAMALSRTSDAVGTGRRTMTWSAVGQVLDQPTATLAAGAGVAAVVAANPAIGAASSNTHSVIDTESGRVDRLVPDGTLSAMLVDPKAVEPAGTPAIVAQRALAELAVVAREHDDQPRPVLLTPGRDATPDPAAVATLMTAFRDAPWVQVDSASTLLVGPAGEAAQRPRDGHDDSELAPASVDALAEAREHAVAFSSVTPDPSALLAGVDQETLAPLSLAWRADPTGRGELVKAVVKTVTARTVGLSIAPLSDINVLSASADMRVVVRNDLDVTAEVQLVMTPRKACLRVEPIDPVTVDAVSSTSISVRLRAAANCDVEVTASLESSDGATVALPRVFSARVAPTIESVGTYVVGALLAIGLVLGIVRTVRRGQSARRGARTEAETGPAPPLPVLGGVPDEEAGP</sequence>
<dbReference type="Proteomes" id="UP001321453">
    <property type="component" value="Unassembled WGS sequence"/>
</dbReference>
<keyword evidence="2" id="KW-0472">Membrane</keyword>
<keyword evidence="2" id="KW-1133">Transmembrane helix</keyword>
<feature type="chain" id="PRO_5045331205" evidence="3">
    <location>
        <begin position="30"/>
        <end position="706"/>
    </location>
</feature>
<dbReference type="RefSeq" id="WP_289444843.1">
    <property type="nucleotide sequence ID" value="NZ_JAUCGR010000001.1"/>
</dbReference>
<proteinExistence type="predicted"/>
<dbReference type="EMBL" id="JAUCGR010000001">
    <property type="protein sequence ID" value="MDM7830141.1"/>
    <property type="molecule type" value="Genomic_DNA"/>
</dbReference>
<evidence type="ECO:0000256" key="1">
    <source>
        <dbReference type="SAM" id="MobiDB-lite"/>
    </source>
</evidence>
<reference evidence="4 5" key="1">
    <citation type="submission" date="2023-06" db="EMBL/GenBank/DDBJ databases">
        <title>Cellulomonas sp. MW9 Whole genome sequence.</title>
        <authorList>
            <person name="Park S."/>
        </authorList>
    </citation>
    <scope>NUCLEOTIDE SEQUENCE [LARGE SCALE GENOMIC DNA]</scope>
    <source>
        <strain evidence="4 5">MW9</strain>
    </source>
</reference>
<evidence type="ECO:0000313" key="5">
    <source>
        <dbReference type="Proteomes" id="UP001321453"/>
    </source>
</evidence>